<name>A0AAD9PWM3_ACRCE</name>
<proteinExistence type="predicted"/>
<accession>A0AAD9PWM3</accession>
<dbReference type="SUPFAM" id="SSF53098">
    <property type="entry name" value="Ribonuclease H-like"/>
    <property type="match status" value="1"/>
</dbReference>
<evidence type="ECO:0000259" key="1">
    <source>
        <dbReference type="PROSITE" id="PS50994"/>
    </source>
</evidence>
<dbReference type="InterPro" id="IPR036397">
    <property type="entry name" value="RNaseH_sf"/>
</dbReference>
<evidence type="ECO:0000313" key="3">
    <source>
        <dbReference type="Proteomes" id="UP001249851"/>
    </source>
</evidence>
<dbReference type="EMBL" id="JARQWQ010000114">
    <property type="protein sequence ID" value="KAK2550191.1"/>
    <property type="molecule type" value="Genomic_DNA"/>
</dbReference>
<dbReference type="Gene3D" id="3.30.420.10">
    <property type="entry name" value="Ribonuclease H-like superfamily/Ribonuclease H"/>
    <property type="match status" value="1"/>
</dbReference>
<organism evidence="2 3">
    <name type="scientific">Acropora cervicornis</name>
    <name type="common">Staghorn coral</name>
    <dbReference type="NCBI Taxonomy" id="6130"/>
    <lineage>
        <taxon>Eukaryota</taxon>
        <taxon>Metazoa</taxon>
        <taxon>Cnidaria</taxon>
        <taxon>Anthozoa</taxon>
        <taxon>Hexacorallia</taxon>
        <taxon>Scleractinia</taxon>
        <taxon>Astrocoeniina</taxon>
        <taxon>Acroporidae</taxon>
        <taxon>Acropora</taxon>
    </lineage>
</organism>
<evidence type="ECO:0000313" key="2">
    <source>
        <dbReference type="EMBL" id="KAK2550191.1"/>
    </source>
</evidence>
<dbReference type="Gene3D" id="1.10.340.70">
    <property type="match status" value="1"/>
</dbReference>
<reference evidence="2" key="1">
    <citation type="journal article" date="2023" name="G3 (Bethesda)">
        <title>Whole genome assembly and annotation of the endangered Caribbean coral Acropora cervicornis.</title>
        <authorList>
            <person name="Selwyn J.D."/>
            <person name="Vollmer S.V."/>
        </authorList>
    </citation>
    <scope>NUCLEOTIDE SEQUENCE</scope>
    <source>
        <strain evidence="2">K2</strain>
    </source>
</reference>
<reference evidence="2" key="2">
    <citation type="journal article" date="2023" name="Science">
        <title>Genomic signatures of disease resistance in endangered staghorn corals.</title>
        <authorList>
            <person name="Vollmer S.V."/>
            <person name="Selwyn J.D."/>
            <person name="Despard B.A."/>
            <person name="Roesel C.L."/>
        </authorList>
    </citation>
    <scope>NUCLEOTIDE SEQUENCE</scope>
    <source>
        <strain evidence="2">K2</strain>
    </source>
</reference>
<dbReference type="PROSITE" id="PS50994">
    <property type="entry name" value="INTEGRASE"/>
    <property type="match status" value="1"/>
</dbReference>
<dbReference type="FunFam" id="3.30.420.10:FF:000063">
    <property type="entry name" value="Retrovirus-related Pol polyprotein from transposon 297-like Protein"/>
    <property type="match status" value="1"/>
</dbReference>
<keyword evidence="3" id="KW-1185">Reference proteome</keyword>
<dbReference type="InterPro" id="IPR050951">
    <property type="entry name" value="Retrovirus_Pol_polyprotein"/>
</dbReference>
<dbReference type="Pfam" id="PF17921">
    <property type="entry name" value="Integrase_H2C2"/>
    <property type="match status" value="1"/>
</dbReference>
<feature type="domain" description="Integrase catalytic" evidence="1">
    <location>
        <begin position="124"/>
        <end position="274"/>
    </location>
</feature>
<comment type="caution">
    <text evidence="2">The sequence shown here is derived from an EMBL/GenBank/DDBJ whole genome shotgun (WGS) entry which is preliminary data.</text>
</comment>
<dbReference type="FunFam" id="1.10.340.70:FF:000003">
    <property type="entry name" value="Protein CBG25708"/>
    <property type="match status" value="1"/>
</dbReference>
<dbReference type="Proteomes" id="UP001249851">
    <property type="component" value="Unassembled WGS sequence"/>
</dbReference>
<dbReference type="AlphaFoldDB" id="A0AAD9PWM3"/>
<dbReference type="GO" id="GO:0015074">
    <property type="term" value="P:DNA integration"/>
    <property type="evidence" value="ECO:0007669"/>
    <property type="project" value="InterPro"/>
</dbReference>
<gene>
    <name evidence="2" type="ORF">P5673_029232</name>
</gene>
<dbReference type="PANTHER" id="PTHR37984">
    <property type="entry name" value="PROTEIN CBG26694"/>
    <property type="match status" value="1"/>
</dbReference>
<dbReference type="GO" id="GO:0003676">
    <property type="term" value="F:nucleic acid binding"/>
    <property type="evidence" value="ECO:0007669"/>
    <property type="project" value="InterPro"/>
</dbReference>
<dbReference type="InterPro" id="IPR001584">
    <property type="entry name" value="Integrase_cat-core"/>
</dbReference>
<protein>
    <recommendedName>
        <fullName evidence="1">Integrase catalytic domain-containing protein</fullName>
    </recommendedName>
</protein>
<dbReference type="InterPro" id="IPR012337">
    <property type="entry name" value="RNaseH-like_sf"/>
</dbReference>
<sequence>MQQATAADPVMQASTSIIQQGCPKSKKDVPHALRQYWDYRDELSSVDGLLFKAQRLIVPHSWRKEMLDRIHESHQGIVKCKQRARDILFWPGMSSQIEDKVSKRSTCSQFQRAQPKEPMVIQELPDRPWAKIGSDLFELNGAHYLLSVDYYSKWIEIAKLSNINSYNVICHLKSQFAKYGIPDELISDNGPQYYNYGFVHTTSSPKYPQANGEAERAVQTIESLLKKAQDPYKALLNYRNTPLEGIGLSPAQLLIGRRLKTTLPTHTDLLKTHGAQEVKEHFQKRKLQEKVYYDK</sequence>
<dbReference type="PANTHER" id="PTHR37984:SF8">
    <property type="entry name" value="CCHC-TYPE DOMAIN-CONTAINING PROTEIN"/>
    <property type="match status" value="1"/>
</dbReference>
<dbReference type="InterPro" id="IPR041588">
    <property type="entry name" value="Integrase_H2C2"/>
</dbReference>